<organism evidence="2 3">
    <name type="scientific">Thermodesulfobium narugense DSM 14796</name>
    <dbReference type="NCBI Taxonomy" id="747365"/>
    <lineage>
        <taxon>Bacteria</taxon>
        <taxon>Pseudomonadati</taxon>
        <taxon>Thermodesulfobiota</taxon>
        <taxon>Thermodesulfobiia</taxon>
        <taxon>Thermodesulfobiales</taxon>
        <taxon>Thermodesulfobiaceae</taxon>
        <taxon>Thermodesulfobium</taxon>
    </lineage>
</organism>
<dbReference type="AlphaFoldDB" id="M1E5H5"/>
<proteinExistence type="predicted"/>
<evidence type="ECO:0000313" key="3">
    <source>
        <dbReference type="Proteomes" id="UP000011765"/>
    </source>
</evidence>
<feature type="transmembrane region" description="Helical" evidence="1">
    <location>
        <begin position="144"/>
        <end position="168"/>
    </location>
</feature>
<gene>
    <name evidence="2" type="ORF">Thena_0076</name>
</gene>
<evidence type="ECO:0000313" key="2">
    <source>
        <dbReference type="EMBL" id="AEE13728.1"/>
    </source>
</evidence>
<dbReference type="eggNOG" id="ENOG502ZEE5">
    <property type="taxonomic scope" value="Bacteria"/>
</dbReference>
<protein>
    <submittedName>
        <fullName evidence="2">Uncharacterized protein</fullName>
    </submittedName>
</protein>
<keyword evidence="1" id="KW-0472">Membrane</keyword>
<keyword evidence="3" id="KW-1185">Reference proteome</keyword>
<reference evidence="2 3" key="1">
    <citation type="submission" date="2011-04" db="EMBL/GenBank/DDBJ databases">
        <title>The complete genome of Thermodesulfobium narugense DSM 14796.</title>
        <authorList>
            <consortium name="US DOE Joint Genome Institute (JGI-PGF)"/>
            <person name="Lucas S."/>
            <person name="Han J."/>
            <person name="Lapidus A."/>
            <person name="Bruce D."/>
            <person name="Goodwin L."/>
            <person name="Pitluck S."/>
            <person name="Peters L."/>
            <person name="Kyrpides N."/>
            <person name="Mavromatis K."/>
            <person name="Pagani I."/>
            <person name="Ivanova N."/>
            <person name="Ovchinnikova G."/>
            <person name="Zhang X."/>
            <person name="Saunders L."/>
            <person name="Detter J.C."/>
            <person name="Tapia R."/>
            <person name="Han C."/>
            <person name="Land M."/>
            <person name="Hauser L."/>
            <person name="Markowitz V."/>
            <person name="Cheng J.-F."/>
            <person name="Hugenholtz P."/>
            <person name="Woyke T."/>
            <person name="Wu D."/>
            <person name="Spring S."/>
            <person name="Schroeder M."/>
            <person name="Brambilla E."/>
            <person name="Klenk H.-P."/>
            <person name="Eisen J.A."/>
        </authorList>
    </citation>
    <scope>NUCLEOTIDE SEQUENCE [LARGE SCALE GENOMIC DNA]</scope>
    <source>
        <strain evidence="2 3">DSM 14796</strain>
    </source>
</reference>
<evidence type="ECO:0000256" key="1">
    <source>
        <dbReference type="SAM" id="Phobius"/>
    </source>
</evidence>
<dbReference type="STRING" id="747365.Thena_0076"/>
<accession>M1E5H5</accession>
<dbReference type="RefSeq" id="WP_013755458.1">
    <property type="nucleotide sequence ID" value="NC_015499.1"/>
</dbReference>
<keyword evidence="1" id="KW-0812">Transmembrane</keyword>
<dbReference type="Proteomes" id="UP000011765">
    <property type="component" value="Chromosome"/>
</dbReference>
<dbReference type="HOGENOM" id="CLU_109846_0_0_9"/>
<keyword evidence="1" id="KW-1133">Transmembrane helix</keyword>
<dbReference type="EMBL" id="CP002690">
    <property type="protein sequence ID" value="AEE13728.1"/>
    <property type="molecule type" value="Genomic_DNA"/>
</dbReference>
<name>M1E5H5_9BACT</name>
<sequence length="219" mass="25593">MFEDNKGNKDLSSLRTGQFEKNIDESLKSVVEDIDTNEPVMVLRYTFFRTLSLFLLFLLAFLLSVLMALIGIFDVHLKSGFQRFMFATVGPLATFYALWVMIDLVNTKQIEVYRDRVVKRVKIQFLTQKDKAVYYRRAKYAMNWMGMLITEAKGILLDIMYLIGFLGYNKGFIVYTSRFKSKDEARFIKFLAQISGRNEGTFCRPVGYCDLFLQKFIKE</sequence>
<dbReference type="KEGG" id="tnr:Thena_0076"/>
<feature type="transmembrane region" description="Helical" evidence="1">
    <location>
        <begin position="51"/>
        <end position="72"/>
    </location>
</feature>
<feature type="transmembrane region" description="Helical" evidence="1">
    <location>
        <begin position="84"/>
        <end position="102"/>
    </location>
</feature>